<gene>
    <name evidence="1" type="ORF">FGG12_01525</name>
</gene>
<dbReference type="EMBL" id="VCIZ01000001">
    <property type="protein sequence ID" value="TSP14367.1"/>
    <property type="molecule type" value="Genomic_DNA"/>
</dbReference>
<dbReference type="InterPro" id="IPR008551">
    <property type="entry name" value="TANGO2"/>
</dbReference>
<dbReference type="RefSeq" id="WP_144195503.1">
    <property type="nucleotide sequence ID" value="NZ_CAJPVH010000078.1"/>
</dbReference>
<evidence type="ECO:0000313" key="1">
    <source>
        <dbReference type="EMBL" id="TSP14367.1"/>
    </source>
</evidence>
<dbReference type="PANTHER" id="PTHR17985">
    <property type="entry name" value="SER/THR-RICH PROTEIN T10 IN DGCR REGION"/>
    <property type="match status" value="1"/>
</dbReference>
<proteinExistence type="predicted"/>
<dbReference type="Proteomes" id="UP000318943">
    <property type="component" value="Unassembled WGS sequence"/>
</dbReference>
<dbReference type="Pfam" id="PF05742">
    <property type="entry name" value="TANGO2"/>
    <property type="match status" value="1"/>
</dbReference>
<name>A0ABY3EUK0_9BURK</name>
<organism evidence="1 2">
    <name type="scientific">Cupriavidus campinensis</name>
    <dbReference type="NCBI Taxonomy" id="151783"/>
    <lineage>
        <taxon>Bacteria</taxon>
        <taxon>Pseudomonadati</taxon>
        <taxon>Pseudomonadota</taxon>
        <taxon>Betaproteobacteria</taxon>
        <taxon>Burkholderiales</taxon>
        <taxon>Burkholderiaceae</taxon>
        <taxon>Cupriavidus</taxon>
    </lineage>
</organism>
<comment type="caution">
    <text evidence="1">The sequence shown here is derived from an EMBL/GenBank/DDBJ whole genome shotgun (WGS) entry which is preliminary data.</text>
</comment>
<evidence type="ECO:0008006" key="3">
    <source>
        <dbReference type="Google" id="ProtNLM"/>
    </source>
</evidence>
<dbReference type="PANTHER" id="PTHR17985:SF8">
    <property type="entry name" value="TRANSPORT AND GOLGI ORGANIZATION PROTEIN 2 HOMOLOG"/>
    <property type="match status" value="1"/>
</dbReference>
<evidence type="ECO:0000313" key="2">
    <source>
        <dbReference type="Proteomes" id="UP000318943"/>
    </source>
</evidence>
<keyword evidence="2" id="KW-1185">Reference proteome</keyword>
<reference evidence="1 2" key="1">
    <citation type="submission" date="2019-05" db="EMBL/GenBank/DDBJ databases">
        <title>Whole genome sequence analysis of Cupriavidus campinensis S14E4C strain.</title>
        <authorList>
            <person name="Abbaszade G."/>
            <person name="Szabo A."/>
            <person name="Toumi M."/>
            <person name="Toth E."/>
        </authorList>
    </citation>
    <scope>NUCLEOTIDE SEQUENCE [LARGE SCALE GENOMIC DNA]</scope>
    <source>
        <strain evidence="1 2">S14E4C</strain>
    </source>
</reference>
<sequence>MCLILVAWQSHPDYALVVAGNRDEFYARPAAAAHWWQDAPQVLGGRDLAEVIGEPGTWMGIAGADAQHAGHAGHAGHGHAGARFAALTNYRAPSEKRTDARSRGELVSQFLRGDQSADEYLHALAGDHGAYNGFNLLASDLHDLWWYSNRSPSRQPQRLKPGLYGLSNALLDTPWPKVRSRVGALCEVLAADSGQASASAEPYLQLLADDRQAPDWELPRTGVAPEWEKLLSSSFIRSPSYGTRASTLLRVRHDGRFDFSERSFDANGPTGEVMYRGRLNVARDPGTVPAPR</sequence>
<protein>
    <recommendedName>
        <fullName evidence="3">NRDE family protein</fullName>
    </recommendedName>
</protein>
<accession>A0ABY3EUK0</accession>